<evidence type="ECO:0000313" key="1">
    <source>
        <dbReference type="EMBL" id="GAA1763550.1"/>
    </source>
</evidence>
<evidence type="ECO:0000313" key="2">
    <source>
        <dbReference type="Proteomes" id="UP001500655"/>
    </source>
</evidence>
<name>A0ABP4WYH8_9ACTN</name>
<dbReference type="Proteomes" id="UP001500655">
    <property type="component" value="Unassembled WGS sequence"/>
</dbReference>
<dbReference type="RefSeq" id="WP_344083564.1">
    <property type="nucleotide sequence ID" value="NZ_BAAALS010000019.1"/>
</dbReference>
<reference evidence="2" key="1">
    <citation type="journal article" date="2019" name="Int. J. Syst. Evol. Microbiol.">
        <title>The Global Catalogue of Microorganisms (GCM) 10K type strain sequencing project: providing services to taxonomists for standard genome sequencing and annotation.</title>
        <authorList>
            <consortium name="The Broad Institute Genomics Platform"/>
            <consortium name="The Broad Institute Genome Sequencing Center for Infectious Disease"/>
            <person name="Wu L."/>
            <person name="Ma J."/>
        </authorList>
    </citation>
    <scope>NUCLEOTIDE SEQUENCE [LARGE SCALE GENOMIC DNA]</scope>
    <source>
        <strain evidence="2">JCM 13249</strain>
    </source>
</reference>
<organism evidence="1 2">
    <name type="scientific">Luedemannella helvata</name>
    <dbReference type="NCBI Taxonomy" id="349315"/>
    <lineage>
        <taxon>Bacteria</taxon>
        <taxon>Bacillati</taxon>
        <taxon>Actinomycetota</taxon>
        <taxon>Actinomycetes</taxon>
        <taxon>Micromonosporales</taxon>
        <taxon>Micromonosporaceae</taxon>
        <taxon>Luedemannella</taxon>
    </lineage>
</organism>
<protein>
    <submittedName>
        <fullName evidence="1">Uncharacterized protein</fullName>
    </submittedName>
</protein>
<dbReference type="EMBL" id="BAAALS010000019">
    <property type="protein sequence ID" value="GAA1763550.1"/>
    <property type="molecule type" value="Genomic_DNA"/>
</dbReference>
<proteinExistence type="predicted"/>
<comment type="caution">
    <text evidence="1">The sequence shown here is derived from an EMBL/GenBank/DDBJ whole genome shotgun (WGS) entry which is preliminary data.</text>
</comment>
<accession>A0ABP4WYH8</accession>
<sequence>MTAVLRPAGVLSASAVERLADEMTSVARTANIVVVNLVAATVTDVEALAAALKGPGSLLSAPDKCLLLVGADDELLAALDRAGGEIAAIDTEPSPDADLALVG</sequence>
<keyword evidence="2" id="KW-1185">Reference proteome</keyword>
<gene>
    <name evidence="1" type="ORF">GCM10009681_38250</name>
</gene>